<evidence type="ECO:0000313" key="2">
    <source>
        <dbReference type="Proteomes" id="UP001141253"/>
    </source>
</evidence>
<dbReference type="EMBL" id="JAPFFI010000009">
    <property type="protein sequence ID" value="KAJ6382840.1"/>
    <property type="molecule type" value="Genomic_DNA"/>
</dbReference>
<gene>
    <name evidence="1" type="ORF">OIU77_031294</name>
</gene>
<reference evidence="1" key="1">
    <citation type="submission" date="2022-10" db="EMBL/GenBank/DDBJ databases">
        <authorList>
            <person name="Hyden B.L."/>
            <person name="Feng K."/>
            <person name="Yates T."/>
            <person name="Jawdy S."/>
            <person name="Smart L.B."/>
            <person name="Muchero W."/>
        </authorList>
    </citation>
    <scope>NUCLEOTIDE SEQUENCE</scope>
    <source>
        <tissue evidence="1">Shoot tip</tissue>
    </source>
</reference>
<name>A0ABQ9BH56_9ROSI</name>
<reference evidence="1" key="2">
    <citation type="journal article" date="2023" name="Int. J. Mol. Sci.">
        <title>De Novo Assembly and Annotation of 11 Diverse Shrub Willow (Salix) Genomes Reveals Novel Gene Organization in Sex-Linked Regions.</title>
        <authorList>
            <person name="Hyden B."/>
            <person name="Feng K."/>
            <person name="Yates T.B."/>
            <person name="Jawdy S."/>
            <person name="Cereghino C."/>
            <person name="Smart L.B."/>
            <person name="Muchero W."/>
        </authorList>
    </citation>
    <scope>NUCLEOTIDE SEQUENCE</scope>
    <source>
        <tissue evidence="1">Shoot tip</tissue>
    </source>
</reference>
<accession>A0ABQ9BH56</accession>
<proteinExistence type="predicted"/>
<organism evidence="1 2">
    <name type="scientific">Salix suchowensis</name>
    <dbReference type="NCBI Taxonomy" id="1278906"/>
    <lineage>
        <taxon>Eukaryota</taxon>
        <taxon>Viridiplantae</taxon>
        <taxon>Streptophyta</taxon>
        <taxon>Embryophyta</taxon>
        <taxon>Tracheophyta</taxon>
        <taxon>Spermatophyta</taxon>
        <taxon>Magnoliopsida</taxon>
        <taxon>eudicotyledons</taxon>
        <taxon>Gunneridae</taxon>
        <taxon>Pentapetalae</taxon>
        <taxon>rosids</taxon>
        <taxon>fabids</taxon>
        <taxon>Malpighiales</taxon>
        <taxon>Salicaceae</taxon>
        <taxon>Saliceae</taxon>
        <taxon>Salix</taxon>
    </lineage>
</organism>
<evidence type="ECO:0000313" key="1">
    <source>
        <dbReference type="EMBL" id="KAJ6382840.1"/>
    </source>
</evidence>
<dbReference type="Proteomes" id="UP001141253">
    <property type="component" value="Chromosome 6"/>
</dbReference>
<comment type="caution">
    <text evidence="1">The sequence shown here is derived from an EMBL/GenBank/DDBJ whole genome shotgun (WGS) entry which is preliminary data.</text>
</comment>
<keyword evidence="2" id="KW-1185">Reference proteome</keyword>
<protein>
    <submittedName>
        <fullName evidence="1">Uncharacterized protein</fullName>
    </submittedName>
</protein>
<sequence>MKTGFFLQSAFIDLGSTLERSKSIIGSAGCIPKPSFVLLKSAIDHQKLGSARNVNGKCALAATFVGFQKLMAIGLKNGLVYTGNPVGVIREKFRPHQIHVYTQQECFKKSTLLILAIFVLMILQLQD</sequence>